<feature type="compositionally biased region" description="Basic residues" evidence="1">
    <location>
        <begin position="756"/>
        <end position="768"/>
    </location>
</feature>
<organism evidence="3 4">
    <name type="scientific">Porites evermanni</name>
    <dbReference type="NCBI Taxonomy" id="104178"/>
    <lineage>
        <taxon>Eukaryota</taxon>
        <taxon>Metazoa</taxon>
        <taxon>Cnidaria</taxon>
        <taxon>Anthozoa</taxon>
        <taxon>Hexacorallia</taxon>
        <taxon>Scleractinia</taxon>
        <taxon>Fungiina</taxon>
        <taxon>Poritidae</taxon>
        <taxon>Porites</taxon>
    </lineage>
</organism>
<evidence type="ECO:0000256" key="2">
    <source>
        <dbReference type="SAM" id="Phobius"/>
    </source>
</evidence>
<evidence type="ECO:0000313" key="4">
    <source>
        <dbReference type="Proteomes" id="UP001159427"/>
    </source>
</evidence>
<feature type="compositionally biased region" description="Basic and acidic residues" evidence="1">
    <location>
        <begin position="156"/>
        <end position="191"/>
    </location>
</feature>
<accession>A0ABN8MN63</accession>
<feature type="region of interest" description="Disordered" evidence="1">
    <location>
        <begin position="229"/>
        <end position="261"/>
    </location>
</feature>
<evidence type="ECO:0000256" key="1">
    <source>
        <dbReference type="SAM" id="MobiDB-lite"/>
    </source>
</evidence>
<keyword evidence="2" id="KW-0812">Transmembrane</keyword>
<evidence type="ECO:0000313" key="3">
    <source>
        <dbReference type="EMBL" id="CAH3029692.1"/>
    </source>
</evidence>
<keyword evidence="4" id="KW-1185">Reference proteome</keyword>
<sequence length="793" mass="86082">MQNGSPVNNTARVTHATVLQGQGGAFVQTNIPLAYQLAAAGGGNWLAAHQPYIHMQHQLQPLKPPNCFASGQRILDFINVAGKNPVSVDNDSEKSPAGWNPTPLYAGQIKPLHRHTSPSSTESSVKTEVPVQRKVKLPMILTPLPSANQVKFSSKINEEGADTKDKSETNSDHSEHAHDIPKPRMTEHDRPTQGGTDSKAHQHKPSAHYEITSPGLRWTAYELRTEVTQKTRKRYKKKKNKLSQRADDVEEDNDEDHNQRQSRSLVNYAAIGAGVMVFLFIFAGLARLWGICKKRCSGSTYPDPGCNFNSLPNISEQLSEEEIIFERTNLNCVTRTSRDYATHKPEPNPPSYQLAATHFDAQSPWTLRDTPTSTPLMAVSAECSDSSPGENICVAVDIPEPNLLSKKPPACTIVDLSESSPVSVVIDAPESDSCVVVDIPDLSSPDTSFSCSSLKDTPKSTPLVAVSTECSDSSPRENIYVAVDIPEPNLLYKESTACTIVDLSESSPVSVVIDAPEADSGAVVGVPNFNSPDTSFTCWSFKDTPKFTPLMAVSGCSRENICVAVDIPEPNPVSEELADCIVDVSETSPVCVVVDASKVDSCEAVIPEMNSPDTSFTCSSLFDDAFSWFSSSSLTSVSSLDMTSAEPEASSLTLEPETYCSSLTPNSTEALEPKLEITYHHAALATVEQEVVIDARSSEPSIPVTIEPEITGGSHSLNVHAKEFVPVDFQNSASVSMFAQPKHDVVPIASPAQPRPVKKRRRARHRKNHSQDLQQPKGILVLQIGSPSRIEPL</sequence>
<feature type="compositionally biased region" description="Polar residues" evidence="1">
    <location>
        <begin position="117"/>
        <end position="126"/>
    </location>
</feature>
<keyword evidence="2" id="KW-1133">Transmembrane helix</keyword>
<keyword evidence="2" id="KW-0472">Membrane</keyword>
<feature type="transmembrane region" description="Helical" evidence="2">
    <location>
        <begin position="265"/>
        <end position="289"/>
    </location>
</feature>
<feature type="region of interest" description="Disordered" evidence="1">
    <location>
        <begin position="747"/>
        <end position="793"/>
    </location>
</feature>
<feature type="compositionally biased region" description="Basic residues" evidence="1">
    <location>
        <begin position="230"/>
        <end position="242"/>
    </location>
</feature>
<dbReference type="EMBL" id="CALNXI010000587">
    <property type="protein sequence ID" value="CAH3029692.1"/>
    <property type="molecule type" value="Genomic_DNA"/>
</dbReference>
<dbReference type="Proteomes" id="UP001159427">
    <property type="component" value="Unassembled WGS sequence"/>
</dbReference>
<gene>
    <name evidence="3" type="ORF">PEVE_00036578</name>
</gene>
<reference evidence="3 4" key="1">
    <citation type="submission" date="2022-05" db="EMBL/GenBank/DDBJ databases">
        <authorList>
            <consortium name="Genoscope - CEA"/>
            <person name="William W."/>
        </authorList>
    </citation>
    <scope>NUCLEOTIDE SEQUENCE [LARGE SCALE GENOMIC DNA]</scope>
</reference>
<comment type="caution">
    <text evidence="3">The sequence shown here is derived from an EMBL/GenBank/DDBJ whole genome shotgun (WGS) entry which is preliminary data.</text>
</comment>
<protein>
    <submittedName>
        <fullName evidence="3">Uncharacterized protein</fullName>
    </submittedName>
</protein>
<name>A0ABN8MN63_9CNID</name>
<feature type="region of interest" description="Disordered" evidence="1">
    <location>
        <begin position="151"/>
        <end position="211"/>
    </location>
</feature>
<proteinExistence type="predicted"/>
<feature type="region of interest" description="Disordered" evidence="1">
    <location>
        <begin position="88"/>
        <end position="130"/>
    </location>
</feature>